<keyword evidence="8" id="KW-0547">Nucleotide-binding</keyword>
<evidence type="ECO:0000256" key="8">
    <source>
        <dbReference type="ARBA" id="ARBA00022741"/>
    </source>
</evidence>
<dbReference type="InterPro" id="IPR059000">
    <property type="entry name" value="ATPase_P-type_domA"/>
</dbReference>
<feature type="transmembrane region" description="Helical" evidence="17">
    <location>
        <begin position="654"/>
        <end position="675"/>
    </location>
</feature>
<dbReference type="SMART" id="SM00831">
    <property type="entry name" value="Cation_ATPase_N"/>
    <property type="match status" value="1"/>
</dbReference>
<gene>
    <name evidence="19" type="primary">yloB</name>
    <name evidence="19" type="ORF">NCTC12722_03734</name>
</gene>
<dbReference type="GO" id="GO:0016887">
    <property type="term" value="F:ATP hydrolysis activity"/>
    <property type="evidence" value="ECO:0007669"/>
    <property type="project" value="InterPro"/>
</dbReference>
<dbReference type="Gene3D" id="1.20.1110.10">
    <property type="entry name" value="Calcium-transporting ATPase, transmembrane domain"/>
    <property type="match status" value="1"/>
</dbReference>
<dbReference type="RefSeq" id="WP_002717329.1">
    <property type="nucleotide sequence ID" value="NZ_UFSI01000001.1"/>
</dbReference>
<dbReference type="SUPFAM" id="SSF81665">
    <property type="entry name" value="Calcium ATPase, transmembrane domain M"/>
    <property type="match status" value="1"/>
</dbReference>
<keyword evidence="6 17" id="KW-0812">Transmembrane</keyword>
<dbReference type="InterPro" id="IPR036412">
    <property type="entry name" value="HAD-like_sf"/>
</dbReference>
<dbReference type="Gene3D" id="3.40.50.1000">
    <property type="entry name" value="HAD superfamily/HAD-like"/>
    <property type="match status" value="1"/>
</dbReference>
<evidence type="ECO:0000256" key="2">
    <source>
        <dbReference type="ARBA" id="ARBA00008804"/>
    </source>
</evidence>
<dbReference type="SFLD" id="SFLDF00027">
    <property type="entry name" value="p-type_atpase"/>
    <property type="match status" value="1"/>
</dbReference>
<evidence type="ECO:0000256" key="4">
    <source>
        <dbReference type="ARBA" id="ARBA00022448"/>
    </source>
</evidence>
<dbReference type="GO" id="GO:0140581">
    <property type="term" value="F:P-type monovalent copper transporter activity"/>
    <property type="evidence" value="ECO:0007669"/>
    <property type="project" value="UniProtKB-EC"/>
</dbReference>
<evidence type="ECO:0000256" key="15">
    <source>
        <dbReference type="ARBA" id="ARBA00023136"/>
    </source>
</evidence>
<sequence>MAGNLAVISPPQKDIGLSTQEANRRLQTFGPNSAIDVEESTWRLLWAKFLAPIPCLLEAAIILQIILGEYIEASLIAVLLIFNATLGFFQESRARATLEALRKRLALKTTALRDGAWTILPAEKLVPGDIVKLSLGSVVAADVRLKSGSVLLDQSMLTGESLPVEAGAGHDTYAGALIRRGEAVAEVTATGHATKFGKTAELVRTAHNASSQQQAIFRVVLYLAITNGIFAIALIGYSIFLKLPVEEILPLGLIAVLASVPVALPATFTLAAANSAQKLAKTGVLPTRLSAVDEAATMNVLCVDKTGTLTQNELAIAKVVPFDGYDENSILGLALLASSDGGLDPIDAAVREAARQAPVDLRLVRFTPFDPGTKIAQAMVLDSSGIQRTIIKGAFAYVAKDSVCAPLATRKAAELENQGLRVLGVAEGSAGKMRLVGLLALSDPPRPEAHDCVRTLQRMGIHVVMVTGDAPETAATVARAVGLEGKVFTGKTIPDRIDPKDFTVFAGCLPEDKFTLVKAFQSAGHIVGMCGDGANDAPALRQAQFGIAVSTSTDVAKSAAGIVLTEPGLSGIVSAVTEGRIAFQRILTYTLRSILHKVRQVPYLGIGLFMTGHAILTPMLVVISMITGDFLAMSSTTDNVVPSPRPNTWKIGDLTLMGIMMGAFDLLFCVLVLWIGHARLHLPIETMQTLTLVNLVVSGQAIYYVVRERRHLWSSRPSKIVVTCSIIDLALVPSLAMTGTLMAPLPVPIIAGLFGVAAIFAFVLDGVKTLLLHYLTID</sequence>
<evidence type="ECO:0000256" key="7">
    <source>
        <dbReference type="ARBA" id="ARBA00022723"/>
    </source>
</evidence>
<keyword evidence="5" id="KW-0597">Phosphoprotein</keyword>
<dbReference type="GO" id="GO:0012505">
    <property type="term" value="C:endomembrane system"/>
    <property type="evidence" value="ECO:0007669"/>
    <property type="project" value="UniProtKB-SubCell"/>
</dbReference>
<dbReference type="GO" id="GO:0005524">
    <property type="term" value="F:ATP binding"/>
    <property type="evidence" value="ECO:0007669"/>
    <property type="project" value="UniProtKB-KW"/>
</dbReference>
<feature type="transmembrane region" description="Helical" evidence="17">
    <location>
        <begin position="745"/>
        <end position="764"/>
    </location>
</feature>
<dbReference type="EC" id="7.2.2.8" evidence="3"/>
<feature type="transmembrane region" description="Helical" evidence="17">
    <location>
        <begin position="601"/>
        <end position="626"/>
    </location>
</feature>
<dbReference type="NCBIfam" id="TIGR01494">
    <property type="entry name" value="ATPase_P-type"/>
    <property type="match status" value="2"/>
</dbReference>
<dbReference type="SUPFAM" id="SSF81653">
    <property type="entry name" value="Calcium ATPase, transduction domain A"/>
    <property type="match status" value="1"/>
</dbReference>
<comment type="subcellular location">
    <subcellularLocation>
        <location evidence="1">Endomembrane system</location>
        <topology evidence="1">Multi-pass membrane protein</topology>
    </subcellularLocation>
</comment>
<feature type="transmembrane region" description="Helical" evidence="17">
    <location>
        <begin position="73"/>
        <end position="89"/>
    </location>
</feature>
<feature type="transmembrane region" description="Helical" evidence="17">
    <location>
        <begin position="49"/>
        <end position="67"/>
    </location>
</feature>
<keyword evidence="13" id="KW-0186">Copper</keyword>
<comment type="catalytic activity">
    <reaction evidence="16">
        <text>Cu(+)(in) + ATP + H2O = Cu(+)(out) + ADP + phosphate + H(+)</text>
        <dbReference type="Rhea" id="RHEA:25792"/>
        <dbReference type="ChEBI" id="CHEBI:15377"/>
        <dbReference type="ChEBI" id="CHEBI:15378"/>
        <dbReference type="ChEBI" id="CHEBI:30616"/>
        <dbReference type="ChEBI" id="CHEBI:43474"/>
        <dbReference type="ChEBI" id="CHEBI:49552"/>
        <dbReference type="ChEBI" id="CHEBI:456216"/>
        <dbReference type="EC" id="7.2.2.8"/>
    </reaction>
</comment>
<dbReference type="FunFam" id="3.40.50.1000:FF:000144">
    <property type="entry name" value="copper-transporting ATPase 1 isoform X2"/>
    <property type="match status" value="1"/>
</dbReference>
<evidence type="ECO:0000256" key="12">
    <source>
        <dbReference type="ARBA" id="ARBA00022989"/>
    </source>
</evidence>
<dbReference type="SFLD" id="SFLDG00002">
    <property type="entry name" value="C1.7:_P-type_atpase_like"/>
    <property type="match status" value="1"/>
</dbReference>
<keyword evidence="14" id="KW-0406">Ion transport</keyword>
<dbReference type="InterPro" id="IPR023299">
    <property type="entry name" value="ATPase_P-typ_cyto_dom_N"/>
</dbReference>
<evidence type="ECO:0000256" key="9">
    <source>
        <dbReference type="ARBA" id="ARBA00022796"/>
    </source>
</evidence>
<dbReference type="Gene3D" id="2.70.150.10">
    <property type="entry name" value="Calcium-transporting ATPase, cytoplasmic transduction domain A"/>
    <property type="match status" value="1"/>
</dbReference>
<feature type="transmembrane region" description="Helical" evidence="17">
    <location>
        <begin position="219"/>
        <end position="240"/>
    </location>
</feature>
<evidence type="ECO:0000256" key="11">
    <source>
        <dbReference type="ARBA" id="ARBA00022967"/>
    </source>
</evidence>
<proteinExistence type="inferred from homology"/>
<dbReference type="Gene3D" id="3.40.1110.10">
    <property type="entry name" value="Calcium-transporting ATPase, cytoplasmic domain N"/>
    <property type="match status" value="1"/>
</dbReference>
<reference evidence="19 20" key="1">
    <citation type="submission" date="2018-06" db="EMBL/GenBank/DDBJ databases">
        <authorList>
            <consortium name="Pathogen Informatics"/>
            <person name="Doyle S."/>
        </authorList>
    </citation>
    <scope>NUCLEOTIDE SEQUENCE [LARGE SCALE GENOMIC DNA]</scope>
    <source>
        <strain evidence="19 20">NCTC12722</strain>
    </source>
</reference>
<evidence type="ECO:0000256" key="1">
    <source>
        <dbReference type="ARBA" id="ARBA00004127"/>
    </source>
</evidence>
<dbReference type="Pfam" id="PF00690">
    <property type="entry name" value="Cation_ATPase_N"/>
    <property type="match status" value="1"/>
</dbReference>
<protein>
    <recommendedName>
        <fullName evidence="3">P-type Cu(+) transporter</fullName>
        <ecNumber evidence="3">7.2.2.8</ecNumber>
    </recommendedName>
</protein>
<comment type="similarity">
    <text evidence="2">Belongs to the cation transport ATPase (P-type) (TC 3.A.3) family. Type IIIA subfamily.</text>
</comment>
<organism evidence="19 20">
    <name type="scientific">Afipia felis</name>
    <name type="common">Cat scratch disease bacillus</name>
    <dbReference type="NCBI Taxonomy" id="1035"/>
    <lineage>
        <taxon>Bacteria</taxon>
        <taxon>Pseudomonadati</taxon>
        <taxon>Pseudomonadota</taxon>
        <taxon>Alphaproteobacteria</taxon>
        <taxon>Hyphomicrobiales</taxon>
        <taxon>Nitrobacteraceae</taxon>
        <taxon>Afipia</taxon>
    </lineage>
</organism>
<dbReference type="InterPro" id="IPR004014">
    <property type="entry name" value="ATPase_P-typ_cation-transptr_N"/>
</dbReference>
<dbReference type="AlphaFoldDB" id="A0A380WCG5"/>
<evidence type="ECO:0000256" key="13">
    <source>
        <dbReference type="ARBA" id="ARBA00023008"/>
    </source>
</evidence>
<feature type="transmembrane region" description="Helical" evidence="17">
    <location>
        <begin position="687"/>
        <end position="706"/>
    </location>
</feature>
<dbReference type="InterPro" id="IPR001757">
    <property type="entry name" value="P_typ_ATPase"/>
</dbReference>
<dbReference type="OrthoDB" id="391538at2"/>
<evidence type="ECO:0000313" key="20">
    <source>
        <dbReference type="Proteomes" id="UP000254343"/>
    </source>
</evidence>
<dbReference type="FunFam" id="2.70.150.10:FF:000042">
    <property type="entry name" value="Plasma membrane ATPase"/>
    <property type="match status" value="1"/>
</dbReference>
<keyword evidence="15 17" id="KW-0472">Membrane</keyword>
<dbReference type="PRINTS" id="PR00119">
    <property type="entry name" value="CATATPASE"/>
</dbReference>
<evidence type="ECO:0000256" key="14">
    <source>
        <dbReference type="ARBA" id="ARBA00023065"/>
    </source>
</evidence>
<name>A0A380WCG5_AFIFE</name>
<keyword evidence="7" id="KW-0479">Metal-binding</keyword>
<dbReference type="Proteomes" id="UP000254343">
    <property type="component" value="Unassembled WGS sequence"/>
</dbReference>
<keyword evidence="10" id="KW-0067">ATP-binding</keyword>
<dbReference type="SFLD" id="SFLDS00003">
    <property type="entry name" value="Haloacid_Dehalogenase"/>
    <property type="match status" value="1"/>
</dbReference>
<dbReference type="GO" id="GO:0046872">
    <property type="term" value="F:metal ion binding"/>
    <property type="evidence" value="ECO:0007669"/>
    <property type="project" value="UniProtKB-KW"/>
</dbReference>
<accession>A0A380WCG5</accession>
<dbReference type="PANTHER" id="PTHR42861">
    <property type="entry name" value="CALCIUM-TRANSPORTING ATPASE"/>
    <property type="match status" value="1"/>
</dbReference>
<dbReference type="InterPro" id="IPR044492">
    <property type="entry name" value="P_typ_ATPase_HD_dom"/>
</dbReference>
<dbReference type="Pfam" id="PF00122">
    <property type="entry name" value="E1-E2_ATPase"/>
    <property type="match status" value="1"/>
</dbReference>
<dbReference type="Pfam" id="PF00702">
    <property type="entry name" value="Hydrolase"/>
    <property type="match status" value="1"/>
</dbReference>
<dbReference type="PROSITE" id="PS00154">
    <property type="entry name" value="ATPASE_E1_E2"/>
    <property type="match status" value="1"/>
</dbReference>
<evidence type="ECO:0000256" key="17">
    <source>
        <dbReference type="SAM" id="Phobius"/>
    </source>
</evidence>
<dbReference type="PRINTS" id="PR00120">
    <property type="entry name" value="HATPASE"/>
</dbReference>
<dbReference type="SUPFAM" id="SSF56784">
    <property type="entry name" value="HAD-like"/>
    <property type="match status" value="1"/>
</dbReference>
<evidence type="ECO:0000313" key="19">
    <source>
        <dbReference type="EMBL" id="SUU86506.1"/>
    </source>
</evidence>
<dbReference type="InterPro" id="IPR018303">
    <property type="entry name" value="ATPase_P-typ_P_site"/>
</dbReference>
<dbReference type="InterPro" id="IPR023298">
    <property type="entry name" value="ATPase_P-typ_TM_dom_sf"/>
</dbReference>
<dbReference type="GO" id="GO:0016020">
    <property type="term" value="C:membrane"/>
    <property type="evidence" value="ECO:0007669"/>
    <property type="project" value="InterPro"/>
</dbReference>
<dbReference type="InterPro" id="IPR023214">
    <property type="entry name" value="HAD_sf"/>
</dbReference>
<keyword evidence="19" id="KW-0378">Hydrolase</keyword>
<keyword evidence="9" id="KW-0187">Copper transport</keyword>
<feature type="domain" description="Cation-transporting P-type ATPase N-terminal" evidence="18">
    <location>
        <begin position="9"/>
        <end position="69"/>
    </location>
</feature>
<evidence type="ECO:0000256" key="3">
    <source>
        <dbReference type="ARBA" id="ARBA00012517"/>
    </source>
</evidence>
<dbReference type="InterPro" id="IPR008250">
    <property type="entry name" value="ATPase_P-typ_transduc_dom_A_sf"/>
</dbReference>
<evidence type="ECO:0000256" key="6">
    <source>
        <dbReference type="ARBA" id="ARBA00022692"/>
    </source>
</evidence>
<evidence type="ECO:0000259" key="18">
    <source>
        <dbReference type="SMART" id="SM00831"/>
    </source>
</evidence>
<feature type="transmembrane region" description="Helical" evidence="17">
    <location>
        <begin position="252"/>
        <end position="273"/>
    </location>
</feature>
<keyword evidence="4" id="KW-0813">Transport</keyword>
<evidence type="ECO:0000256" key="10">
    <source>
        <dbReference type="ARBA" id="ARBA00022840"/>
    </source>
</evidence>
<evidence type="ECO:0000256" key="5">
    <source>
        <dbReference type="ARBA" id="ARBA00022553"/>
    </source>
</evidence>
<keyword evidence="12 17" id="KW-1133">Transmembrane helix</keyword>
<evidence type="ECO:0000256" key="16">
    <source>
        <dbReference type="ARBA" id="ARBA00049289"/>
    </source>
</evidence>
<dbReference type="EMBL" id="UIGB01000001">
    <property type="protein sequence ID" value="SUU86506.1"/>
    <property type="molecule type" value="Genomic_DNA"/>
</dbReference>
<keyword evidence="11" id="KW-1278">Translocase</keyword>